<dbReference type="Gene3D" id="1.20.140.150">
    <property type="match status" value="1"/>
</dbReference>
<evidence type="ECO:0000256" key="4">
    <source>
        <dbReference type="ARBA" id="ARBA00023136"/>
    </source>
</evidence>
<dbReference type="GO" id="GO:0016020">
    <property type="term" value="C:membrane"/>
    <property type="evidence" value="ECO:0007669"/>
    <property type="project" value="UniProtKB-SubCell"/>
</dbReference>
<accession>A0A0B6ZG77</accession>
<feature type="transmembrane region" description="Helical" evidence="6">
    <location>
        <begin position="157"/>
        <end position="178"/>
    </location>
</feature>
<evidence type="ECO:0000256" key="5">
    <source>
        <dbReference type="SAM" id="MobiDB-lite"/>
    </source>
</evidence>
<keyword evidence="3 6" id="KW-1133">Transmembrane helix</keyword>
<evidence type="ECO:0000256" key="6">
    <source>
        <dbReference type="SAM" id="Phobius"/>
    </source>
</evidence>
<feature type="transmembrane region" description="Helical" evidence="6">
    <location>
        <begin position="124"/>
        <end position="145"/>
    </location>
</feature>
<comment type="subcellular location">
    <subcellularLocation>
        <location evidence="1">Membrane</location>
        <topology evidence="1">Multi-pass membrane protein</topology>
    </subcellularLocation>
</comment>
<evidence type="ECO:0000256" key="3">
    <source>
        <dbReference type="ARBA" id="ARBA00022989"/>
    </source>
</evidence>
<evidence type="ECO:0008006" key="8">
    <source>
        <dbReference type="Google" id="ProtNLM"/>
    </source>
</evidence>
<name>A0A0B6ZG77_9EUPU</name>
<evidence type="ECO:0000313" key="7">
    <source>
        <dbReference type="EMBL" id="CEK66735.1"/>
    </source>
</evidence>
<organism evidence="7">
    <name type="scientific">Arion vulgaris</name>
    <dbReference type="NCBI Taxonomy" id="1028688"/>
    <lineage>
        <taxon>Eukaryota</taxon>
        <taxon>Metazoa</taxon>
        <taxon>Spiralia</taxon>
        <taxon>Lophotrochozoa</taxon>
        <taxon>Mollusca</taxon>
        <taxon>Gastropoda</taxon>
        <taxon>Heterobranchia</taxon>
        <taxon>Euthyneura</taxon>
        <taxon>Panpulmonata</taxon>
        <taxon>Eupulmonata</taxon>
        <taxon>Stylommatophora</taxon>
        <taxon>Helicina</taxon>
        <taxon>Arionoidea</taxon>
        <taxon>Arionidae</taxon>
        <taxon>Arion</taxon>
    </lineage>
</organism>
<keyword evidence="2 6" id="KW-0812">Transmembrane</keyword>
<sequence length="270" mass="29173">MLGTCERLQADDGSAQTAGKNSQTRKFENTPADINLRMGYGTGQRVAFAGLVIGFLLCTTGCIAPYWQTGSVNINKLASIVGESLPVIGEFDLAGMNGGLWWYCWDVLGEKECKAYDEPDTGDWIIRIVSAVNVLLTLICSLAALCRTCCCAGGKTIFHGIMTFIAGGTGIAAVGLFAGTVSEGFAMKVKLLEYGWAFYVYVAGAVIVTMVSFMLCFASPDNPLTPMIINSMGHILPNGRYARMADDRLPLEQTDTDVHVNLRYPQVQSY</sequence>
<protein>
    <recommendedName>
        <fullName evidence="8">Claudin</fullName>
    </recommendedName>
</protein>
<feature type="compositionally biased region" description="Polar residues" evidence="5">
    <location>
        <begin position="14"/>
        <end position="24"/>
    </location>
</feature>
<proteinExistence type="predicted"/>
<feature type="region of interest" description="Disordered" evidence="5">
    <location>
        <begin position="1"/>
        <end position="25"/>
    </location>
</feature>
<evidence type="ECO:0000256" key="2">
    <source>
        <dbReference type="ARBA" id="ARBA00022692"/>
    </source>
</evidence>
<feature type="transmembrane region" description="Helical" evidence="6">
    <location>
        <begin position="46"/>
        <end position="67"/>
    </location>
</feature>
<keyword evidence="4 6" id="KW-0472">Membrane</keyword>
<dbReference type="InterPro" id="IPR017974">
    <property type="entry name" value="Claudin_CS"/>
</dbReference>
<dbReference type="PROSITE" id="PS01346">
    <property type="entry name" value="CLAUDIN"/>
    <property type="match status" value="1"/>
</dbReference>
<dbReference type="EMBL" id="HACG01019870">
    <property type="protein sequence ID" value="CEK66735.1"/>
    <property type="molecule type" value="Transcribed_RNA"/>
</dbReference>
<reference evidence="7" key="1">
    <citation type="submission" date="2014-12" db="EMBL/GenBank/DDBJ databases">
        <title>Insight into the proteome of Arion vulgaris.</title>
        <authorList>
            <person name="Aradska J."/>
            <person name="Bulat T."/>
            <person name="Smidak R."/>
            <person name="Sarate P."/>
            <person name="Gangsoo J."/>
            <person name="Sialana F."/>
            <person name="Bilban M."/>
            <person name="Lubec G."/>
        </authorList>
    </citation>
    <scope>NUCLEOTIDE SEQUENCE</scope>
    <source>
        <tissue evidence="7">Skin</tissue>
    </source>
</reference>
<gene>
    <name evidence="7" type="primary">ORF59971</name>
</gene>
<feature type="transmembrane region" description="Helical" evidence="6">
    <location>
        <begin position="198"/>
        <end position="218"/>
    </location>
</feature>
<evidence type="ECO:0000256" key="1">
    <source>
        <dbReference type="ARBA" id="ARBA00004141"/>
    </source>
</evidence>
<dbReference type="AlphaFoldDB" id="A0A0B6ZG77"/>